<comment type="caution">
    <text evidence="2">The sequence shown here is derived from an EMBL/GenBank/DDBJ whole genome shotgun (WGS) entry which is preliminary data.</text>
</comment>
<evidence type="ECO:0000256" key="1">
    <source>
        <dbReference type="SAM" id="MobiDB-lite"/>
    </source>
</evidence>
<feature type="compositionally biased region" description="Polar residues" evidence="1">
    <location>
        <begin position="9"/>
        <end position="20"/>
    </location>
</feature>
<evidence type="ECO:0000313" key="2">
    <source>
        <dbReference type="EMBL" id="DAD28854.1"/>
    </source>
</evidence>
<sequence length="47" mass="5326">MGSKRTREASTSGPRPSSQLMLPSYWWRFSGLHSLVPRTETSKEKSS</sequence>
<dbReference type="Proteomes" id="UP000607653">
    <property type="component" value="Unassembled WGS sequence"/>
</dbReference>
<gene>
    <name evidence="2" type="ORF">HUJ06_030322</name>
</gene>
<organism evidence="2 3">
    <name type="scientific">Nelumbo nucifera</name>
    <name type="common">Sacred lotus</name>
    <dbReference type="NCBI Taxonomy" id="4432"/>
    <lineage>
        <taxon>Eukaryota</taxon>
        <taxon>Viridiplantae</taxon>
        <taxon>Streptophyta</taxon>
        <taxon>Embryophyta</taxon>
        <taxon>Tracheophyta</taxon>
        <taxon>Spermatophyta</taxon>
        <taxon>Magnoliopsida</taxon>
        <taxon>Proteales</taxon>
        <taxon>Nelumbonaceae</taxon>
        <taxon>Nelumbo</taxon>
    </lineage>
</organism>
<proteinExistence type="predicted"/>
<evidence type="ECO:0000313" key="3">
    <source>
        <dbReference type="Proteomes" id="UP000607653"/>
    </source>
</evidence>
<reference evidence="2 3" key="1">
    <citation type="journal article" date="2020" name="Mol. Biol. Evol.">
        <title>Distinct Expression and Methylation Patterns for Genes with Different Fates following a Single Whole-Genome Duplication in Flowering Plants.</title>
        <authorList>
            <person name="Shi T."/>
            <person name="Rahmani R.S."/>
            <person name="Gugger P.F."/>
            <person name="Wang M."/>
            <person name="Li H."/>
            <person name="Zhang Y."/>
            <person name="Li Z."/>
            <person name="Wang Q."/>
            <person name="Van de Peer Y."/>
            <person name="Marchal K."/>
            <person name="Chen J."/>
        </authorList>
    </citation>
    <scope>NUCLEOTIDE SEQUENCE [LARGE SCALE GENOMIC DNA]</scope>
    <source>
        <tissue evidence="2">Leaf</tissue>
    </source>
</reference>
<name>A0A822Y4K2_NELNU</name>
<feature type="region of interest" description="Disordered" evidence="1">
    <location>
        <begin position="1"/>
        <end position="20"/>
    </location>
</feature>
<dbReference type="AlphaFoldDB" id="A0A822Y4K2"/>
<keyword evidence="3" id="KW-1185">Reference proteome</keyword>
<protein>
    <submittedName>
        <fullName evidence="2">Uncharacterized protein</fullName>
    </submittedName>
</protein>
<accession>A0A822Y4K2</accession>
<dbReference type="EMBL" id="DUZY01000002">
    <property type="protein sequence ID" value="DAD28854.1"/>
    <property type="molecule type" value="Genomic_DNA"/>
</dbReference>